<gene>
    <name evidence="1" type="ORF">GCM10017567_31740</name>
</gene>
<name>A0ABQ3KBF2_9PSEU</name>
<evidence type="ECO:0000313" key="2">
    <source>
        <dbReference type="Proteomes" id="UP000649955"/>
    </source>
</evidence>
<dbReference type="InterPro" id="IPR012348">
    <property type="entry name" value="RNR-like"/>
</dbReference>
<dbReference type="RefSeq" id="WP_191310661.1">
    <property type="nucleotide sequence ID" value="NZ_BNAW01000011.1"/>
</dbReference>
<dbReference type="InterPro" id="IPR025859">
    <property type="entry name" value="AurF/CmlI"/>
</dbReference>
<comment type="caution">
    <text evidence="1">The sequence shown here is derived from an EMBL/GenBank/DDBJ whole genome shotgun (WGS) entry which is preliminary data.</text>
</comment>
<keyword evidence="2" id="KW-1185">Reference proteome</keyword>
<dbReference type="Proteomes" id="UP000649955">
    <property type="component" value="Unassembled WGS sequence"/>
</dbReference>
<dbReference type="EMBL" id="BNAW01000011">
    <property type="protein sequence ID" value="GHG12064.1"/>
    <property type="molecule type" value="Genomic_DNA"/>
</dbReference>
<sequence>MNQEQTARRLLRSSADRSYDPQVDIDWRAPIDEDKLYFPTRRLPLYGTALWESLSPEQRIEVARQEAITLASVVIHAELSLMRSLLRAVQEGAPASDPALYALTEVADECRHSTMFAKAITCLGGSVVPQSRLVTKLVNVVSAIIPQGPFFWAGALFFEEPVDRLQREAMNDETIQPLLRMVYRIHVLEESRHVTYAREAALRTMAEAGPLSRRLNRIGVALLAWSLGRTLLRPATYRRAGLDPRAAYRAALANPHYHESLRWMSERLVAFCADAGFIKGRLTSAIWRRSHLLREG</sequence>
<dbReference type="InterPro" id="IPR009078">
    <property type="entry name" value="Ferritin-like_SF"/>
</dbReference>
<accession>A0ABQ3KBF2</accession>
<proteinExistence type="predicted"/>
<evidence type="ECO:0000313" key="1">
    <source>
        <dbReference type="EMBL" id="GHG12064.1"/>
    </source>
</evidence>
<protein>
    <submittedName>
        <fullName evidence="1">Membrane protein</fullName>
    </submittedName>
</protein>
<reference evidence="2" key="1">
    <citation type="journal article" date="2019" name="Int. J. Syst. Evol. Microbiol.">
        <title>The Global Catalogue of Microorganisms (GCM) 10K type strain sequencing project: providing services to taxonomists for standard genome sequencing and annotation.</title>
        <authorList>
            <consortium name="The Broad Institute Genomics Platform"/>
            <consortium name="The Broad Institute Genome Sequencing Center for Infectious Disease"/>
            <person name="Wu L."/>
            <person name="Ma J."/>
        </authorList>
    </citation>
    <scope>NUCLEOTIDE SEQUENCE [LARGE SCALE GENOMIC DNA]</scope>
    <source>
        <strain evidence="2">CGMCC 4.7680</strain>
    </source>
</reference>
<dbReference type="SUPFAM" id="SSF47240">
    <property type="entry name" value="Ferritin-like"/>
    <property type="match status" value="1"/>
</dbReference>
<dbReference type="Gene3D" id="1.10.620.20">
    <property type="entry name" value="Ribonucleotide Reductase, subunit A"/>
    <property type="match status" value="1"/>
</dbReference>
<organism evidence="1 2">
    <name type="scientific">Amycolatopsis bullii</name>
    <dbReference type="NCBI Taxonomy" id="941987"/>
    <lineage>
        <taxon>Bacteria</taxon>
        <taxon>Bacillati</taxon>
        <taxon>Actinomycetota</taxon>
        <taxon>Actinomycetes</taxon>
        <taxon>Pseudonocardiales</taxon>
        <taxon>Pseudonocardiaceae</taxon>
        <taxon>Amycolatopsis</taxon>
    </lineage>
</organism>
<dbReference type="Pfam" id="PF11583">
    <property type="entry name" value="AurF"/>
    <property type="match status" value="1"/>
</dbReference>